<accession>A0A401YPH9</accession>
<dbReference type="RefSeq" id="WP_170222196.1">
    <property type="nucleotide sequence ID" value="NZ_BIFH01000020.1"/>
</dbReference>
<evidence type="ECO:0000313" key="3">
    <source>
        <dbReference type="Proteomes" id="UP000286931"/>
    </source>
</evidence>
<keyword evidence="1" id="KW-0812">Transmembrane</keyword>
<feature type="transmembrane region" description="Helical" evidence="1">
    <location>
        <begin position="22"/>
        <end position="42"/>
    </location>
</feature>
<keyword evidence="1" id="KW-0472">Membrane</keyword>
<name>A0A401YPH9_9ACTN</name>
<keyword evidence="3" id="KW-1185">Reference proteome</keyword>
<keyword evidence="1" id="KW-1133">Transmembrane helix</keyword>
<proteinExistence type="predicted"/>
<evidence type="ECO:0000256" key="1">
    <source>
        <dbReference type="SAM" id="Phobius"/>
    </source>
</evidence>
<sequence>MTQHATTVLTTLANESGKHENLNALGAGIGALATLLILLFVVTRFNKDR</sequence>
<gene>
    <name evidence="2" type="ORF">EHYA_04190</name>
</gene>
<organism evidence="2 3">
    <name type="scientific">Embleya hyalina</name>
    <dbReference type="NCBI Taxonomy" id="516124"/>
    <lineage>
        <taxon>Bacteria</taxon>
        <taxon>Bacillati</taxon>
        <taxon>Actinomycetota</taxon>
        <taxon>Actinomycetes</taxon>
        <taxon>Kitasatosporales</taxon>
        <taxon>Streptomycetaceae</taxon>
        <taxon>Embleya</taxon>
    </lineage>
</organism>
<protein>
    <submittedName>
        <fullName evidence="2">Uncharacterized protein</fullName>
    </submittedName>
</protein>
<dbReference type="Proteomes" id="UP000286931">
    <property type="component" value="Unassembled WGS sequence"/>
</dbReference>
<comment type="caution">
    <text evidence="2">The sequence shown here is derived from an EMBL/GenBank/DDBJ whole genome shotgun (WGS) entry which is preliminary data.</text>
</comment>
<evidence type="ECO:0000313" key="2">
    <source>
        <dbReference type="EMBL" id="GCD96503.1"/>
    </source>
</evidence>
<reference evidence="2 3" key="1">
    <citation type="submission" date="2018-12" db="EMBL/GenBank/DDBJ databases">
        <title>Draft genome sequence of Embleya hyalina NBRC 13850T.</title>
        <authorList>
            <person name="Komaki H."/>
            <person name="Hosoyama A."/>
            <person name="Kimura A."/>
            <person name="Ichikawa N."/>
            <person name="Tamura T."/>
        </authorList>
    </citation>
    <scope>NUCLEOTIDE SEQUENCE [LARGE SCALE GENOMIC DNA]</scope>
    <source>
        <strain evidence="2 3">NBRC 13850</strain>
    </source>
</reference>
<dbReference type="AlphaFoldDB" id="A0A401YPH9"/>
<dbReference type="EMBL" id="BIFH01000020">
    <property type="protein sequence ID" value="GCD96503.1"/>
    <property type="molecule type" value="Genomic_DNA"/>
</dbReference>